<keyword evidence="10" id="KW-0547">Nucleotide-binding</keyword>
<keyword evidence="11 15" id="KW-1133">Transmembrane helix</keyword>
<dbReference type="CDD" id="cd00130">
    <property type="entry name" value="PAS"/>
    <property type="match status" value="1"/>
</dbReference>
<keyword evidence="9" id="KW-0418">Kinase</keyword>
<protein>
    <recommendedName>
        <fullName evidence="3">histidine kinase</fullName>
        <ecNumber evidence="3">2.7.13.3</ecNumber>
    </recommendedName>
</protein>
<evidence type="ECO:0000259" key="16">
    <source>
        <dbReference type="PROSITE" id="PS50109"/>
    </source>
</evidence>
<dbReference type="PROSITE" id="PS50109">
    <property type="entry name" value="HIS_KIN"/>
    <property type="match status" value="1"/>
</dbReference>
<dbReference type="EC" id="2.7.13.3" evidence="3"/>
<keyword evidence="6 14" id="KW-0597">Phosphoprotein</keyword>
<dbReference type="Proteomes" id="UP000325289">
    <property type="component" value="Unassembled WGS sequence"/>
</dbReference>
<evidence type="ECO:0000256" key="15">
    <source>
        <dbReference type="SAM" id="Phobius"/>
    </source>
</evidence>
<dbReference type="PRINTS" id="PR00344">
    <property type="entry name" value="BCTRLSENSOR"/>
</dbReference>
<dbReference type="SMART" id="SM00091">
    <property type="entry name" value="PAS"/>
    <property type="match status" value="1"/>
</dbReference>
<dbReference type="SUPFAM" id="SSF55874">
    <property type="entry name" value="ATPase domain of HSP90 chaperone/DNA topoisomerase II/histidine kinase"/>
    <property type="match status" value="1"/>
</dbReference>
<dbReference type="GO" id="GO:0005886">
    <property type="term" value="C:plasma membrane"/>
    <property type="evidence" value="ECO:0007669"/>
    <property type="project" value="UniProtKB-SubCell"/>
</dbReference>
<evidence type="ECO:0000313" key="20">
    <source>
        <dbReference type="Proteomes" id="UP000325289"/>
    </source>
</evidence>
<evidence type="ECO:0000313" key="19">
    <source>
        <dbReference type="EMBL" id="SFE00838.1"/>
    </source>
</evidence>
<dbReference type="GO" id="GO:0006355">
    <property type="term" value="P:regulation of DNA-templated transcription"/>
    <property type="evidence" value="ECO:0007669"/>
    <property type="project" value="InterPro"/>
</dbReference>
<dbReference type="AlphaFoldDB" id="A0A1I1X2K3"/>
<evidence type="ECO:0000256" key="10">
    <source>
        <dbReference type="ARBA" id="ARBA00022840"/>
    </source>
</evidence>
<sequence length="863" mass="93036">MRDDTTADSPQGTERYPHWRRTRMAPAIAALLVCAGLVIGIGVLLDRQIEAFSTANSDNLQWTLAQTEVEYLRFRLSLAEAQRDPEPGALARVRRSFDIFYSRLNTLSEAEAFRALRDVPDYEGPRTRVFEFLDGAVPLIDGSDERLRAGLDELKQDALAAQEPLRALTLEGLSAFAEVADDRRTELVRVLGLLGLVLAALFAGLVFLAVFLYRLVNLAEDRERDVTRGAVRTRAIVETSLDGIFVLDGEGMIEEVNMAGRAIFGLGPEEGIGLQITSLFPPEAQEALRDGPFGFLTGDAARSVPPQSRRFESPARDMVGRTFPAEISVGRADTEGAPVHIAYIRDISRRKAAEQGLTEARDRALAGERAKAEFLAVMSHEMRTPLNGLLGSMQLMRDHATTERQSELLDRMQSSGRMLLGLVNDVLDLSKYEAGKMEAERRPLSVERLLDGVVETIAPLAAANGDTLAWEWIGPPHDGCTGDARRLRQVLLNLAGNAVKFTRGGEVTIEVEALGDGDMVEFRVIDTGIGIAEEDVERIFLDFETLDSSYARAAGGTGLGLGIARRLARLMGGDIGAESEPGEGSLFWLRVPLLCGDADAAGEHADAAGPARPASPLDLLLVEDNPINRAVAREMLEADGHKVTEAEDGRAGVHRAATRRFDAILMDVSMPVMDGLEAARVIRDGAGPCRDVPILAVTAHALPEEIAGFHAAGMTDVVNKPIDRDVLARTLAAAIGTGPDVGPAVPRTDRTDPLVDEAHLQSVWTDLPEGAREGLLARAMEEIDATVAAVAASDGPDQAALREDVHRAAGSCATLGLRALHRALADIETALKRGEPLDPLQRAELSTLWAGTSTALARWRDGA</sequence>
<dbReference type="CDD" id="cd17546">
    <property type="entry name" value="REC_hyHK_CKI1_RcsC-like"/>
    <property type="match status" value="1"/>
</dbReference>
<dbReference type="InterPro" id="IPR004358">
    <property type="entry name" value="Sig_transdc_His_kin-like_C"/>
</dbReference>
<evidence type="ECO:0000256" key="8">
    <source>
        <dbReference type="ARBA" id="ARBA00022692"/>
    </source>
</evidence>
<comment type="subcellular location">
    <subcellularLocation>
        <location evidence="2">Cell inner membrane</location>
        <topology evidence="2">Multi-pass membrane protein</topology>
    </subcellularLocation>
</comment>
<keyword evidence="20" id="KW-1185">Reference proteome</keyword>
<comment type="catalytic activity">
    <reaction evidence="1">
        <text>ATP + protein L-histidine = ADP + protein N-phospho-L-histidine.</text>
        <dbReference type="EC" id="2.7.13.3"/>
    </reaction>
</comment>
<dbReference type="NCBIfam" id="TIGR00229">
    <property type="entry name" value="sensory_box"/>
    <property type="match status" value="1"/>
</dbReference>
<evidence type="ECO:0000256" key="2">
    <source>
        <dbReference type="ARBA" id="ARBA00004429"/>
    </source>
</evidence>
<keyword evidence="4" id="KW-1003">Cell membrane</keyword>
<dbReference type="SUPFAM" id="SSF55785">
    <property type="entry name" value="PYP-like sensor domain (PAS domain)"/>
    <property type="match status" value="1"/>
</dbReference>
<dbReference type="PROSITE" id="PS50112">
    <property type="entry name" value="PAS"/>
    <property type="match status" value="1"/>
</dbReference>
<dbReference type="Pfam" id="PF00072">
    <property type="entry name" value="Response_reg"/>
    <property type="match status" value="1"/>
</dbReference>
<feature type="transmembrane region" description="Helical" evidence="15">
    <location>
        <begin position="190"/>
        <end position="213"/>
    </location>
</feature>
<dbReference type="Pfam" id="PF00989">
    <property type="entry name" value="PAS"/>
    <property type="match status" value="1"/>
</dbReference>
<dbReference type="Gene3D" id="3.30.565.10">
    <property type="entry name" value="Histidine kinase-like ATPase, C-terminal domain"/>
    <property type="match status" value="1"/>
</dbReference>
<dbReference type="InterPro" id="IPR013767">
    <property type="entry name" value="PAS_fold"/>
</dbReference>
<dbReference type="InterPro" id="IPR008207">
    <property type="entry name" value="Sig_transdc_His_kin_Hpt_dom"/>
</dbReference>
<dbReference type="InterPro" id="IPR001789">
    <property type="entry name" value="Sig_transdc_resp-reg_receiver"/>
</dbReference>
<name>A0A1I1X2K3_9RHOB</name>
<keyword evidence="7" id="KW-0808">Transferase</keyword>
<dbReference type="InterPro" id="IPR036641">
    <property type="entry name" value="HPT_dom_sf"/>
</dbReference>
<feature type="domain" description="PAS" evidence="18">
    <location>
        <begin position="229"/>
        <end position="290"/>
    </location>
</feature>
<keyword evidence="12" id="KW-0902">Two-component regulatory system</keyword>
<dbReference type="SUPFAM" id="SSF47384">
    <property type="entry name" value="Homodimeric domain of signal transducing histidine kinase"/>
    <property type="match status" value="1"/>
</dbReference>
<dbReference type="Pfam" id="PF00512">
    <property type="entry name" value="HisKA"/>
    <property type="match status" value="1"/>
</dbReference>
<keyword evidence="13 15" id="KW-0472">Membrane</keyword>
<dbReference type="FunFam" id="3.30.565.10:FF:000010">
    <property type="entry name" value="Sensor histidine kinase RcsC"/>
    <property type="match status" value="1"/>
</dbReference>
<evidence type="ECO:0000256" key="11">
    <source>
        <dbReference type="ARBA" id="ARBA00022989"/>
    </source>
</evidence>
<evidence type="ECO:0000259" key="17">
    <source>
        <dbReference type="PROSITE" id="PS50110"/>
    </source>
</evidence>
<proteinExistence type="predicted"/>
<dbReference type="RefSeq" id="WP_149755711.1">
    <property type="nucleotide sequence ID" value="NZ_FOMS01000005.1"/>
</dbReference>
<dbReference type="SUPFAM" id="SSF47226">
    <property type="entry name" value="Histidine-containing phosphotransfer domain, HPT domain"/>
    <property type="match status" value="1"/>
</dbReference>
<evidence type="ECO:0000256" key="13">
    <source>
        <dbReference type="ARBA" id="ARBA00023136"/>
    </source>
</evidence>
<dbReference type="Gene3D" id="3.40.50.2300">
    <property type="match status" value="1"/>
</dbReference>
<dbReference type="Gene3D" id="3.30.450.20">
    <property type="entry name" value="PAS domain"/>
    <property type="match status" value="1"/>
</dbReference>
<dbReference type="SMART" id="SM00387">
    <property type="entry name" value="HATPase_c"/>
    <property type="match status" value="1"/>
</dbReference>
<evidence type="ECO:0000256" key="6">
    <source>
        <dbReference type="ARBA" id="ARBA00022553"/>
    </source>
</evidence>
<feature type="transmembrane region" description="Helical" evidence="15">
    <location>
        <begin position="24"/>
        <end position="45"/>
    </location>
</feature>
<dbReference type="Gene3D" id="1.10.287.130">
    <property type="match status" value="1"/>
</dbReference>
<dbReference type="SMART" id="SM00388">
    <property type="entry name" value="HisKA"/>
    <property type="match status" value="1"/>
</dbReference>
<evidence type="ECO:0000259" key="18">
    <source>
        <dbReference type="PROSITE" id="PS50112"/>
    </source>
</evidence>
<keyword evidence="10" id="KW-0067">ATP-binding</keyword>
<dbReference type="InterPro" id="IPR036890">
    <property type="entry name" value="HATPase_C_sf"/>
</dbReference>
<dbReference type="EMBL" id="FOMS01000005">
    <property type="protein sequence ID" value="SFE00838.1"/>
    <property type="molecule type" value="Genomic_DNA"/>
</dbReference>
<dbReference type="Gene3D" id="1.20.120.160">
    <property type="entry name" value="HPT domain"/>
    <property type="match status" value="1"/>
</dbReference>
<reference evidence="19 20" key="1">
    <citation type="submission" date="2016-10" db="EMBL/GenBank/DDBJ databases">
        <authorList>
            <person name="Varghese N."/>
            <person name="Submissions S."/>
        </authorList>
    </citation>
    <scope>NUCLEOTIDE SEQUENCE [LARGE SCALE GENOMIC DNA]</scope>
    <source>
        <strain evidence="20">YIM D21,KCTC 23444,ACCC 10710</strain>
    </source>
</reference>
<accession>A0A1I1X2K3</accession>
<evidence type="ECO:0000256" key="5">
    <source>
        <dbReference type="ARBA" id="ARBA00022519"/>
    </source>
</evidence>
<dbReference type="InterPro" id="IPR035965">
    <property type="entry name" value="PAS-like_dom_sf"/>
</dbReference>
<dbReference type="PANTHER" id="PTHR43047">
    <property type="entry name" value="TWO-COMPONENT HISTIDINE PROTEIN KINASE"/>
    <property type="match status" value="1"/>
</dbReference>
<dbReference type="Pfam" id="PF02518">
    <property type="entry name" value="HATPase_c"/>
    <property type="match status" value="1"/>
</dbReference>
<dbReference type="CDD" id="cd16922">
    <property type="entry name" value="HATPase_EvgS-ArcB-TorS-like"/>
    <property type="match status" value="1"/>
</dbReference>
<evidence type="ECO:0000256" key="7">
    <source>
        <dbReference type="ARBA" id="ARBA00022679"/>
    </source>
</evidence>
<dbReference type="InterPro" id="IPR036097">
    <property type="entry name" value="HisK_dim/P_sf"/>
</dbReference>
<keyword evidence="8 15" id="KW-0812">Transmembrane</keyword>
<dbReference type="PROSITE" id="PS50110">
    <property type="entry name" value="RESPONSE_REGULATORY"/>
    <property type="match status" value="1"/>
</dbReference>
<dbReference type="InterPro" id="IPR011006">
    <property type="entry name" value="CheY-like_superfamily"/>
</dbReference>
<feature type="domain" description="Response regulatory" evidence="17">
    <location>
        <begin position="618"/>
        <end position="735"/>
    </location>
</feature>
<feature type="modified residue" description="4-aspartylphosphate" evidence="14">
    <location>
        <position position="667"/>
    </location>
</feature>
<evidence type="ECO:0000256" key="14">
    <source>
        <dbReference type="PROSITE-ProRule" id="PRU00169"/>
    </source>
</evidence>
<dbReference type="SUPFAM" id="SSF52172">
    <property type="entry name" value="CheY-like"/>
    <property type="match status" value="1"/>
</dbReference>
<gene>
    <name evidence="19" type="ORF">SAMN04515678_105182</name>
</gene>
<dbReference type="PANTHER" id="PTHR43047:SF78">
    <property type="entry name" value="SENSORY_REGULATORY PROTEIN RPFC"/>
    <property type="match status" value="1"/>
</dbReference>
<organism evidence="19 20">
    <name type="scientific">Roseivivax sediminis</name>
    <dbReference type="NCBI Taxonomy" id="936889"/>
    <lineage>
        <taxon>Bacteria</taxon>
        <taxon>Pseudomonadati</taxon>
        <taxon>Pseudomonadota</taxon>
        <taxon>Alphaproteobacteria</taxon>
        <taxon>Rhodobacterales</taxon>
        <taxon>Roseobacteraceae</taxon>
        <taxon>Roseivivax</taxon>
    </lineage>
</organism>
<evidence type="ECO:0000256" key="12">
    <source>
        <dbReference type="ARBA" id="ARBA00023012"/>
    </source>
</evidence>
<dbReference type="InterPro" id="IPR003594">
    <property type="entry name" value="HATPase_dom"/>
</dbReference>
<evidence type="ECO:0000256" key="4">
    <source>
        <dbReference type="ARBA" id="ARBA00022475"/>
    </source>
</evidence>
<feature type="domain" description="Histidine kinase" evidence="16">
    <location>
        <begin position="377"/>
        <end position="595"/>
    </location>
</feature>
<dbReference type="Pfam" id="PF01627">
    <property type="entry name" value="Hpt"/>
    <property type="match status" value="1"/>
</dbReference>
<evidence type="ECO:0000256" key="9">
    <source>
        <dbReference type="ARBA" id="ARBA00022777"/>
    </source>
</evidence>
<dbReference type="InterPro" id="IPR003661">
    <property type="entry name" value="HisK_dim/P_dom"/>
</dbReference>
<evidence type="ECO:0000256" key="3">
    <source>
        <dbReference type="ARBA" id="ARBA00012438"/>
    </source>
</evidence>
<dbReference type="SMART" id="SM00448">
    <property type="entry name" value="REC"/>
    <property type="match status" value="1"/>
</dbReference>
<keyword evidence="5" id="KW-0997">Cell inner membrane</keyword>
<dbReference type="GO" id="GO:0000155">
    <property type="term" value="F:phosphorelay sensor kinase activity"/>
    <property type="evidence" value="ECO:0007669"/>
    <property type="project" value="InterPro"/>
</dbReference>
<dbReference type="CDD" id="cd00082">
    <property type="entry name" value="HisKA"/>
    <property type="match status" value="1"/>
</dbReference>
<evidence type="ECO:0000256" key="1">
    <source>
        <dbReference type="ARBA" id="ARBA00000085"/>
    </source>
</evidence>
<dbReference type="InterPro" id="IPR000014">
    <property type="entry name" value="PAS"/>
</dbReference>
<dbReference type="OrthoDB" id="9801651at2"/>
<dbReference type="InterPro" id="IPR005467">
    <property type="entry name" value="His_kinase_dom"/>
</dbReference>